<dbReference type="RefSeq" id="XP_002115276.1">
    <property type="nucleotide sequence ID" value="XM_002115240.1"/>
</dbReference>
<feature type="transmembrane region" description="Helical" evidence="9">
    <location>
        <begin position="189"/>
        <end position="214"/>
    </location>
</feature>
<dbReference type="Gene3D" id="1.20.1070.10">
    <property type="entry name" value="Rhodopsin 7-helix transmembrane proteins"/>
    <property type="match status" value="1"/>
</dbReference>
<feature type="transmembrane region" description="Helical" evidence="9">
    <location>
        <begin position="95"/>
        <end position="119"/>
    </location>
</feature>
<feature type="transmembrane region" description="Helical" evidence="9">
    <location>
        <begin position="131"/>
        <end position="153"/>
    </location>
</feature>
<feature type="transmembrane region" description="Helical" evidence="9">
    <location>
        <begin position="312"/>
        <end position="338"/>
    </location>
</feature>
<evidence type="ECO:0000256" key="9">
    <source>
        <dbReference type="SAM" id="Phobius"/>
    </source>
</evidence>
<keyword evidence="4" id="KW-0297">G-protein coupled receptor</keyword>
<feature type="domain" description="G-protein coupled receptors family 1 profile" evidence="10">
    <location>
        <begin position="31"/>
        <end position="364"/>
    </location>
</feature>
<evidence type="ECO:0000256" key="4">
    <source>
        <dbReference type="ARBA" id="ARBA00023040"/>
    </source>
</evidence>
<keyword evidence="6" id="KW-0675">Receptor</keyword>
<dbReference type="SUPFAM" id="SSF81321">
    <property type="entry name" value="Family A G protein-coupled receptor-like"/>
    <property type="match status" value="1"/>
</dbReference>
<keyword evidence="7" id="KW-0807">Transducer</keyword>
<proteinExistence type="predicted"/>
<evidence type="ECO:0000256" key="2">
    <source>
        <dbReference type="ARBA" id="ARBA00022692"/>
    </source>
</evidence>
<keyword evidence="5 9" id="KW-0472">Membrane</keyword>
<dbReference type="PhylomeDB" id="B3S4P1"/>
<dbReference type="CDD" id="cd00637">
    <property type="entry name" value="7tm_classA_rhodopsin-like"/>
    <property type="match status" value="1"/>
</dbReference>
<dbReference type="EMBL" id="DS985250">
    <property type="protein sequence ID" value="EDV22121.1"/>
    <property type="molecule type" value="Genomic_DNA"/>
</dbReference>
<dbReference type="GO" id="GO:0007602">
    <property type="term" value="P:phototransduction"/>
    <property type="evidence" value="ECO:0000318"/>
    <property type="project" value="GO_Central"/>
</dbReference>
<evidence type="ECO:0000313" key="11">
    <source>
        <dbReference type="EMBL" id="EDV22121.1"/>
    </source>
</evidence>
<organism evidence="11 12">
    <name type="scientific">Trichoplax adhaerens</name>
    <name type="common">Trichoplax reptans</name>
    <dbReference type="NCBI Taxonomy" id="10228"/>
    <lineage>
        <taxon>Eukaryota</taxon>
        <taxon>Metazoa</taxon>
        <taxon>Placozoa</taxon>
        <taxon>Uniplacotomia</taxon>
        <taxon>Trichoplacea</taxon>
        <taxon>Trichoplacidae</taxon>
        <taxon>Trichoplax</taxon>
    </lineage>
</organism>
<dbReference type="PANTHER" id="PTHR24240">
    <property type="entry name" value="OPSIN"/>
    <property type="match status" value="1"/>
</dbReference>
<dbReference type="GO" id="GO:0005886">
    <property type="term" value="C:plasma membrane"/>
    <property type="evidence" value="ECO:0000318"/>
    <property type="project" value="GO_Central"/>
</dbReference>
<dbReference type="GeneID" id="6756615"/>
<evidence type="ECO:0000256" key="8">
    <source>
        <dbReference type="SAM" id="MobiDB-lite"/>
    </source>
</evidence>
<dbReference type="AlphaFoldDB" id="B3S4P1"/>
<dbReference type="Proteomes" id="UP000009022">
    <property type="component" value="Unassembled WGS sequence"/>
</dbReference>
<sequence length="408" mass="45469">MSLLPTQTQIDSMAKASTFIVAIMLVCGLVANGVLIFYMINKLRKKVIVYDMQILSLSISDFAFMTLSATGVLRVTDKINQRSSVYQNGTFTCRLIFGILLYLTLVNMLVMASIAIYRYVTVLYPRISKKYLTVSATLLALIINWLLPSVFIVPPVVGVWGSFVYDNLTSSCTLELIPLGGDEEHHSSYSLFLILFGMTVPTTIMAACYIAIGLRLRQTSKRLKGHAKNESSNGTGTSAGTDSTVFSSQNSEHSANDTIPTISIASTNGQYLTVNPPPSYKAGRKGVTATKHQQINPGNSNAVKKERKITKIFGIIVVVYIISYFPYCTICLATILFNVQVSPLVFYSTIFFTYISSISNPFVFLAHNNKFKARLNKIFSKNTRRLIHNRISIRRSINRVIRIREFAH</sequence>
<feature type="region of interest" description="Disordered" evidence="8">
    <location>
        <begin position="225"/>
        <end position="256"/>
    </location>
</feature>
<dbReference type="InterPro" id="IPR017452">
    <property type="entry name" value="GPCR_Rhodpsn_7TM"/>
</dbReference>
<evidence type="ECO:0000256" key="3">
    <source>
        <dbReference type="ARBA" id="ARBA00022989"/>
    </source>
</evidence>
<feature type="transmembrane region" description="Helical" evidence="9">
    <location>
        <begin position="20"/>
        <end position="40"/>
    </location>
</feature>
<dbReference type="FunCoup" id="B3S4P1">
    <property type="interactions" value="434"/>
</dbReference>
<dbReference type="PRINTS" id="PR00237">
    <property type="entry name" value="GPCRRHODOPSN"/>
</dbReference>
<gene>
    <name evidence="11" type="ORF">TRIADDRAFT_59294</name>
</gene>
<evidence type="ECO:0000259" key="10">
    <source>
        <dbReference type="PROSITE" id="PS50262"/>
    </source>
</evidence>
<dbReference type="KEGG" id="tad:TRIADDRAFT_59294"/>
<dbReference type="InParanoid" id="B3S4P1"/>
<evidence type="ECO:0000313" key="12">
    <source>
        <dbReference type="Proteomes" id="UP000009022"/>
    </source>
</evidence>
<evidence type="ECO:0000256" key="6">
    <source>
        <dbReference type="ARBA" id="ARBA00023170"/>
    </source>
</evidence>
<feature type="transmembrane region" description="Helical" evidence="9">
    <location>
        <begin position="344"/>
        <end position="366"/>
    </location>
</feature>
<reference evidence="11 12" key="1">
    <citation type="journal article" date="2008" name="Nature">
        <title>The Trichoplax genome and the nature of placozoans.</title>
        <authorList>
            <person name="Srivastava M."/>
            <person name="Begovic E."/>
            <person name="Chapman J."/>
            <person name="Putnam N.H."/>
            <person name="Hellsten U."/>
            <person name="Kawashima T."/>
            <person name="Kuo A."/>
            <person name="Mitros T."/>
            <person name="Salamov A."/>
            <person name="Carpenter M.L."/>
            <person name="Signorovitch A.Y."/>
            <person name="Moreno M.A."/>
            <person name="Kamm K."/>
            <person name="Grimwood J."/>
            <person name="Schmutz J."/>
            <person name="Shapiro H."/>
            <person name="Grigoriev I.V."/>
            <person name="Buss L.W."/>
            <person name="Schierwater B."/>
            <person name="Dellaporta S.L."/>
            <person name="Rokhsar D.S."/>
        </authorList>
    </citation>
    <scope>NUCLEOTIDE SEQUENCE [LARGE SCALE GENOMIC DNA]</scope>
    <source>
        <strain evidence="11 12">Grell-BS-1999</strain>
    </source>
</reference>
<feature type="transmembrane region" description="Helical" evidence="9">
    <location>
        <begin position="52"/>
        <end position="75"/>
    </location>
</feature>
<keyword evidence="2 9" id="KW-0812">Transmembrane</keyword>
<dbReference type="GO" id="GO:0007186">
    <property type="term" value="P:G protein-coupled receptor signaling pathway"/>
    <property type="evidence" value="ECO:0000318"/>
    <property type="project" value="GO_Central"/>
</dbReference>
<accession>B3S4P1</accession>
<dbReference type="PROSITE" id="PS50262">
    <property type="entry name" value="G_PROTEIN_RECEP_F1_2"/>
    <property type="match status" value="1"/>
</dbReference>
<feature type="compositionally biased region" description="Polar residues" evidence="8">
    <location>
        <begin position="230"/>
        <end position="256"/>
    </location>
</feature>
<evidence type="ECO:0000256" key="5">
    <source>
        <dbReference type="ARBA" id="ARBA00023136"/>
    </source>
</evidence>
<name>B3S4P1_TRIAD</name>
<dbReference type="eggNOG" id="KOG3656">
    <property type="taxonomic scope" value="Eukaryota"/>
</dbReference>
<comment type="subcellular location">
    <subcellularLocation>
        <location evidence="1">Membrane</location>
        <topology evidence="1">Multi-pass membrane protein</topology>
    </subcellularLocation>
</comment>
<dbReference type="GO" id="GO:0008020">
    <property type="term" value="F:G protein-coupled photoreceptor activity"/>
    <property type="evidence" value="ECO:0000318"/>
    <property type="project" value="GO_Central"/>
</dbReference>
<keyword evidence="3 9" id="KW-1133">Transmembrane helix</keyword>
<protein>
    <recommendedName>
        <fullName evidence="10">G-protein coupled receptors family 1 profile domain-containing protein</fullName>
    </recommendedName>
</protein>
<keyword evidence="12" id="KW-1185">Reference proteome</keyword>
<dbReference type="CTD" id="6756615"/>
<evidence type="ECO:0000256" key="1">
    <source>
        <dbReference type="ARBA" id="ARBA00004141"/>
    </source>
</evidence>
<evidence type="ECO:0000256" key="7">
    <source>
        <dbReference type="ARBA" id="ARBA00023224"/>
    </source>
</evidence>
<dbReference type="Pfam" id="PF00001">
    <property type="entry name" value="7tm_1"/>
    <property type="match status" value="1"/>
</dbReference>
<dbReference type="InterPro" id="IPR000276">
    <property type="entry name" value="GPCR_Rhodpsn"/>
</dbReference>
<dbReference type="OrthoDB" id="10044919at2759"/>
<dbReference type="InterPro" id="IPR050125">
    <property type="entry name" value="GPCR_opsins"/>
</dbReference>
<dbReference type="HOGENOM" id="CLU_674980_0_0_1"/>
<dbReference type="GO" id="GO:0071482">
    <property type="term" value="P:cellular response to light stimulus"/>
    <property type="evidence" value="ECO:0000318"/>
    <property type="project" value="GO_Central"/>
</dbReference>